<evidence type="ECO:0000313" key="13">
    <source>
        <dbReference type="Proteomes" id="UP000665944"/>
    </source>
</evidence>
<dbReference type="GO" id="GO:0008519">
    <property type="term" value="F:ammonium channel activity"/>
    <property type="evidence" value="ECO:0007669"/>
    <property type="project" value="InterPro"/>
</dbReference>
<dbReference type="EMBL" id="CP014567">
    <property type="protein sequence ID" value="AVI06911.1"/>
    <property type="molecule type" value="Genomic_DNA"/>
</dbReference>
<feature type="transmembrane region" description="Helical" evidence="9">
    <location>
        <begin position="350"/>
        <end position="371"/>
    </location>
</feature>
<keyword evidence="5 9" id="KW-1133">Transmembrane helix</keyword>
<name>A0A3S7GXA4_STAHO</name>
<dbReference type="Gene3D" id="1.10.3430.10">
    <property type="entry name" value="Ammonium transporter AmtB like domains"/>
    <property type="match status" value="1"/>
</dbReference>
<feature type="transmembrane region" description="Helical" evidence="9">
    <location>
        <begin position="6"/>
        <end position="31"/>
    </location>
</feature>
<dbReference type="NCBIfam" id="TIGR00836">
    <property type="entry name" value="amt"/>
    <property type="match status" value="1"/>
</dbReference>
<dbReference type="EMBL" id="JAGHKT020000007">
    <property type="protein sequence ID" value="MCM5672443.1"/>
    <property type="molecule type" value="Genomic_DNA"/>
</dbReference>
<dbReference type="SUPFAM" id="SSF111352">
    <property type="entry name" value="Ammonium transporter"/>
    <property type="match status" value="1"/>
</dbReference>
<feature type="transmembrane region" description="Helical" evidence="9">
    <location>
        <begin position="126"/>
        <end position="147"/>
    </location>
</feature>
<keyword evidence="3 9" id="KW-0813">Transport</keyword>
<gene>
    <name evidence="11" type="ORF">AZE34_09090</name>
    <name evidence="12" type="ORF">J7T32_006610</name>
</gene>
<sequence length="414" mass="45620">MKMDDTIFLFLCILLVWLMTPGLSLFYGGLVQSKNVLNTVMQSMAAIIIVTFTWVVIGFSLSFGHGNDWIGNFDFIGLQHVGFNTNVQFSPHIPFALFMLFQMMFCTIAVSILSGSIAERMRFIPFTIFIFIWVIMIYSPVAHWVWGGGWIQQLDALDYAGGTVVHITSGVSGLVLAIMIGHGKKVEKLQPNNLLITLIGGIFVWIGWYGFNTGSAFTLNDIAVISFVNTIIAASGGAFSWLILEYFSNKKLSLLGLLSGVLSGLVTITPAAGFVNYLSAYIISMIGGIACYFVVNSIKEKLRYNDTLDAFGIHGVGGVIGAILTGVFQSHKVNKDILDGLIYTGHLHTIWIQCIAVIVVVLYSIIITFIIGKTLSIFMSLATTVEEDKKGLDQLVHGEKAYFYGELNKLHKRY</sequence>
<evidence type="ECO:0000256" key="8">
    <source>
        <dbReference type="ARBA" id="ARBA00050025"/>
    </source>
</evidence>
<evidence type="ECO:0000256" key="7">
    <source>
        <dbReference type="ARBA" id="ARBA00023177"/>
    </source>
</evidence>
<dbReference type="Pfam" id="PF00909">
    <property type="entry name" value="Ammonium_transp"/>
    <property type="match status" value="1"/>
</dbReference>
<evidence type="ECO:0000256" key="3">
    <source>
        <dbReference type="ARBA" id="ARBA00022448"/>
    </source>
</evidence>
<organism evidence="11">
    <name type="scientific">Staphylococcus hominis</name>
    <dbReference type="NCBI Taxonomy" id="1290"/>
    <lineage>
        <taxon>Bacteria</taxon>
        <taxon>Bacillati</taxon>
        <taxon>Bacillota</taxon>
        <taxon>Bacilli</taxon>
        <taxon>Bacillales</taxon>
        <taxon>Staphylococcaceae</taxon>
        <taxon>Staphylococcus</taxon>
    </lineage>
</organism>
<evidence type="ECO:0000256" key="2">
    <source>
        <dbReference type="ARBA" id="ARBA00005887"/>
    </source>
</evidence>
<proteinExistence type="inferred from homology"/>
<accession>A0A3S7GXA4</accession>
<dbReference type="AlphaFoldDB" id="A0A3S7GXA4"/>
<feature type="transmembrane region" description="Helical" evidence="9">
    <location>
        <begin position="159"/>
        <end position="181"/>
    </location>
</feature>
<dbReference type="InterPro" id="IPR024041">
    <property type="entry name" value="NH4_transpt_AmtB-like_dom"/>
</dbReference>
<feature type="transmembrane region" description="Helical" evidence="9">
    <location>
        <begin position="223"/>
        <end position="247"/>
    </location>
</feature>
<feature type="transmembrane region" description="Helical" evidence="9">
    <location>
        <begin position="193"/>
        <end position="211"/>
    </location>
</feature>
<keyword evidence="6 9" id="KW-0472">Membrane</keyword>
<evidence type="ECO:0000256" key="5">
    <source>
        <dbReference type="ARBA" id="ARBA00022989"/>
    </source>
</evidence>
<reference evidence="11" key="1">
    <citation type="submission" date="2016-02" db="EMBL/GenBank/DDBJ databases">
        <title>Genomic sequence of a clinical Staphylococcus hominis isolate.</title>
        <authorList>
            <person name="McClure J.M."/>
            <person name="Zhang K."/>
        </authorList>
    </citation>
    <scope>NUCLEOTIDE SEQUENCE</scope>
    <source>
        <strain evidence="11">C34847</strain>
    </source>
</reference>
<feature type="transmembrane region" description="Helical" evidence="9">
    <location>
        <begin position="43"/>
        <end position="63"/>
    </location>
</feature>
<dbReference type="Proteomes" id="UP000665944">
    <property type="component" value="Unassembled WGS sequence"/>
</dbReference>
<feature type="domain" description="Ammonium transporter AmtB-like" evidence="10">
    <location>
        <begin position="8"/>
        <end position="402"/>
    </location>
</feature>
<comment type="similarity">
    <text evidence="2 9">Belongs to the ammonia transporter channel (TC 1.A.11.2) family.</text>
</comment>
<comment type="subcellular location">
    <subcellularLocation>
        <location evidence="9">Cell membrane</location>
        <topology evidence="9">Multi-pass membrane protein</topology>
    </subcellularLocation>
    <subcellularLocation>
        <location evidence="1">Membrane</location>
        <topology evidence="1">Multi-pass membrane protein</topology>
    </subcellularLocation>
</comment>
<protein>
    <recommendedName>
        <fullName evidence="8 9">Ammonium transporter</fullName>
    </recommendedName>
</protein>
<dbReference type="InterPro" id="IPR029020">
    <property type="entry name" value="Ammonium/urea_transptr"/>
</dbReference>
<dbReference type="PANTHER" id="PTHR43029:SF10">
    <property type="entry name" value="AMMONIUM TRANSPORTER MEP2"/>
    <property type="match status" value="1"/>
</dbReference>
<keyword evidence="4 9" id="KW-0812">Transmembrane</keyword>
<feature type="transmembrane region" description="Helical" evidence="9">
    <location>
        <begin position="310"/>
        <end position="330"/>
    </location>
</feature>
<evidence type="ECO:0000256" key="6">
    <source>
        <dbReference type="ARBA" id="ARBA00023136"/>
    </source>
</evidence>
<evidence type="ECO:0000256" key="9">
    <source>
        <dbReference type="RuleBase" id="RU362002"/>
    </source>
</evidence>
<dbReference type="RefSeq" id="WP_017175282.1">
    <property type="nucleotide sequence ID" value="NZ_CP014567.1"/>
</dbReference>
<dbReference type="GO" id="GO:0005886">
    <property type="term" value="C:plasma membrane"/>
    <property type="evidence" value="ECO:0007669"/>
    <property type="project" value="UniProtKB-SubCell"/>
</dbReference>
<feature type="transmembrane region" description="Helical" evidence="9">
    <location>
        <begin position="93"/>
        <end position="114"/>
    </location>
</feature>
<evidence type="ECO:0000256" key="1">
    <source>
        <dbReference type="ARBA" id="ARBA00004141"/>
    </source>
</evidence>
<dbReference type="InterPro" id="IPR001905">
    <property type="entry name" value="Ammonium_transpt"/>
</dbReference>
<feature type="transmembrane region" description="Helical" evidence="9">
    <location>
        <begin position="278"/>
        <end position="298"/>
    </location>
</feature>
<evidence type="ECO:0000313" key="12">
    <source>
        <dbReference type="EMBL" id="MCM5672443.1"/>
    </source>
</evidence>
<evidence type="ECO:0000259" key="10">
    <source>
        <dbReference type="Pfam" id="PF00909"/>
    </source>
</evidence>
<feature type="transmembrane region" description="Helical" evidence="9">
    <location>
        <begin position="254"/>
        <end position="272"/>
    </location>
</feature>
<reference evidence="12 13" key="2">
    <citation type="submission" date="2022-06" db="EMBL/GenBank/DDBJ databases">
        <title>Staphylococcus hominis ShoR14 genome sequence.</title>
        <authorList>
            <person name="Yeo C.C."/>
            <person name="Chew C.H."/>
            <person name="Che Hamzah A.M."/>
            <person name="Al-Trad E.I."/>
        </authorList>
    </citation>
    <scope>NUCLEOTIDE SEQUENCE [LARGE SCALE GENOMIC DNA]</scope>
    <source>
        <strain evidence="12 13">ShoR14</strain>
    </source>
</reference>
<keyword evidence="7 9" id="KW-0924">Ammonia transport</keyword>
<evidence type="ECO:0000256" key="4">
    <source>
        <dbReference type="ARBA" id="ARBA00022692"/>
    </source>
</evidence>
<keyword evidence="13" id="KW-1185">Reference proteome</keyword>
<dbReference type="PANTHER" id="PTHR43029">
    <property type="entry name" value="AMMONIUM TRANSPORTER MEP2"/>
    <property type="match status" value="1"/>
</dbReference>
<evidence type="ECO:0000313" key="11">
    <source>
        <dbReference type="EMBL" id="AVI06911.1"/>
    </source>
</evidence>